<feature type="domain" description="Calcineurin-like phosphoesterase" evidence="1">
    <location>
        <begin position="11"/>
        <end position="226"/>
    </location>
</feature>
<evidence type="ECO:0000313" key="2">
    <source>
        <dbReference type="EMBL" id="EAT59571.1"/>
    </source>
</evidence>
<name>Q0YTI0_9CHLB</name>
<dbReference type="EMBL" id="AASE01000003">
    <property type="protein sequence ID" value="EAT59571.1"/>
    <property type="molecule type" value="Genomic_DNA"/>
</dbReference>
<dbReference type="GO" id="GO:0008663">
    <property type="term" value="F:2',3'-cyclic-nucleotide 2'-phosphodiesterase activity"/>
    <property type="evidence" value="ECO:0007669"/>
    <property type="project" value="TreeGrafter"/>
</dbReference>
<reference evidence="2 3" key="2">
    <citation type="submission" date="2006-07" db="EMBL/GenBank/DDBJ databases">
        <title>Sequencing of the draft genome and assembly of Chlorobium ferroxidans DSM 13031.</title>
        <authorList>
            <consortium name="US DOE Joint Genome Institute (JGI-PGF)"/>
            <person name="Copeland A."/>
            <person name="Lucas S."/>
            <person name="Lapidus A."/>
            <person name="Barry K."/>
            <person name="Glavina del Rio T."/>
            <person name="Dalin E."/>
            <person name="Tice H."/>
            <person name="Bruce D."/>
            <person name="Pitluck S."/>
            <person name="Richardson P."/>
        </authorList>
    </citation>
    <scope>NUCLEOTIDE SEQUENCE [LARGE SCALE GENOMIC DNA]</scope>
    <source>
        <strain evidence="2 3">DSM 13031</strain>
    </source>
</reference>
<gene>
    <name evidence="2" type="ORF">CferDRAFT_1578</name>
</gene>
<proteinExistence type="predicted"/>
<dbReference type="PANTHER" id="PTHR16509">
    <property type="match status" value="1"/>
</dbReference>
<keyword evidence="3" id="KW-1185">Reference proteome</keyword>
<comment type="caution">
    <text evidence="2">The sequence shown here is derived from an EMBL/GenBank/DDBJ whole genome shotgun (WGS) entry which is preliminary data.</text>
</comment>
<evidence type="ECO:0000313" key="3">
    <source>
        <dbReference type="Proteomes" id="UP000004162"/>
    </source>
</evidence>
<dbReference type="Gene3D" id="3.60.21.10">
    <property type="match status" value="1"/>
</dbReference>
<evidence type="ECO:0000259" key="1">
    <source>
        <dbReference type="Pfam" id="PF00149"/>
    </source>
</evidence>
<accession>Q0YTI0</accession>
<dbReference type="GO" id="GO:0047631">
    <property type="term" value="F:ADP-ribose diphosphatase activity"/>
    <property type="evidence" value="ECO:0007669"/>
    <property type="project" value="TreeGrafter"/>
</dbReference>
<sequence>MPSSGSEPLVRFGVVTDIHYAAGSNAGEAEGLRKWIESSRNNNVDFLLQLGDSIRGSEEHCEDELSQVLAIMQEFPGTIRHVIGNHCLAIAENRLLAALGMSRPYYSFTAKGFRFIVLHGMEVSVLNTPETPEDRESLDFYRDRLDVDPWLHDYCGAIGFRQKAWLKNELATAELAGEQAIALCHFPLFRETTDKKHGLLWNYSEIAALLAASPAIKACISGHYHYGGYLQKNGKHFIVLPAFVNRKEHPEFSFGTVELYRERMVIFNQQGRARYDLTLL</sequence>
<dbReference type="PANTHER" id="PTHR16509:SF8">
    <property type="entry name" value="MANGANESE-DEPENDENT ADP-RIBOSE_CDP-ALCOHOL DIPHOSPHATASE"/>
    <property type="match status" value="1"/>
</dbReference>
<dbReference type="OrthoDB" id="9795554at2"/>
<dbReference type="InterPro" id="IPR004843">
    <property type="entry name" value="Calcineurin-like_PHP"/>
</dbReference>
<dbReference type="Pfam" id="PF00149">
    <property type="entry name" value="Metallophos"/>
    <property type="match status" value="1"/>
</dbReference>
<organism evidence="2 3">
    <name type="scientific">Chlorobium ferrooxidans DSM 13031</name>
    <dbReference type="NCBI Taxonomy" id="377431"/>
    <lineage>
        <taxon>Bacteria</taxon>
        <taxon>Pseudomonadati</taxon>
        <taxon>Chlorobiota</taxon>
        <taxon>Chlorobiia</taxon>
        <taxon>Chlorobiales</taxon>
        <taxon>Chlorobiaceae</taxon>
        <taxon>Chlorobium/Pelodictyon group</taxon>
        <taxon>Chlorobium</taxon>
    </lineage>
</organism>
<dbReference type="GO" id="GO:0047734">
    <property type="term" value="F:CDP-glycerol diphosphatase activity"/>
    <property type="evidence" value="ECO:0007669"/>
    <property type="project" value="TreeGrafter"/>
</dbReference>
<protein>
    <submittedName>
        <fullName evidence="2">Metallophosphoesterase</fullName>
    </submittedName>
</protein>
<dbReference type="AlphaFoldDB" id="Q0YTI0"/>
<dbReference type="RefSeq" id="WP_006365703.1">
    <property type="nucleotide sequence ID" value="NZ_AASE01000003.1"/>
</dbReference>
<dbReference type="Proteomes" id="UP000004162">
    <property type="component" value="Unassembled WGS sequence"/>
</dbReference>
<dbReference type="GO" id="GO:0030145">
    <property type="term" value="F:manganese ion binding"/>
    <property type="evidence" value="ECO:0007669"/>
    <property type="project" value="TreeGrafter"/>
</dbReference>
<reference evidence="2 3" key="1">
    <citation type="submission" date="2006-07" db="EMBL/GenBank/DDBJ databases">
        <title>Annotation of the draft genome assembly of Chlorobium ferroxidans DSM 13031.</title>
        <authorList>
            <consortium name="US DOE Joint Genome Institute (JGI-ORNL)"/>
            <person name="Larimer F."/>
            <person name="Land M."/>
            <person name="Hauser L."/>
        </authorList>
    </citation>
    <scope>NUCLEOTIDE SEQUENCE [LARGE SCALE GENOMIC DNA]</scope>
    <source>
        <strain evidence="2 3">DSM 13031</strain>
    </source>
</reference>
<dbReference type="InterPro" id="IPR029052">
    <property type="entry name" value="Metallo-depent_PP-like"/>
</dbReference>
<dbReference type="SUPFAM" id="SSF56300">
    <property type="entry name" value="Metallo-dependent phosphatases"/>
    <property type="match status" value="1"/>
</dbReference>